<gene>
    <name evidence="4" type="ORF">OS889_05230</name>
</gene>
<feature type="domain" description="DUF7827" evidence="3">
    <location>
        <begin position="246"/>
        <end position="373"/>
    </location>
</feature>
<dbReference type="Pfam" id="PF25162">
    <property type="entry name" value="DUF7827"/>
    <property type="match status" value="1"/>
</dbReference>
<dbReference type="AlphaFoldDB" id="A0ABD5MEE9"/>
<dbReference type="Proteomes" id="UP001570511">
    <property type="component" value="Unassembled WGS sequence"/>
</dbReference>
<feature type="transmembrane region" description="Helical" evidence="2">
    <location>
        <begin position="753"/>
        <end position="774"/>
    </location>
</feature>
<keyword evidence="5" id="KW-1185">Reference proteome</keyword>
<feature type="region of interest" description="Disordered" evidence="1">
    <location>
        <begin position="673"/>
        <end position="702"/>
    </location>
</feature>
<keyword evidence="2" id="KW-0472">Membrane</keyword>
<feature type="region of interest" description="Disordered" evidence="1">
    <location>
        <begin position="519"/>
        <end position="538"/>
    </location>
</feature>
<name>A0ABD5MEE9_9EURY</name>
<keyword evidence="2" id="KW-1133">Transmembrane helix</keyword>
<accession>A0ABD5MEE9</accession>
<reference evidence="4 5" key="1">
    <citation type="submission" date="2024-08" db="EMBL/GenBank/DDBJ databases">
        <title>Halobellus sp. MBLA0158 whole genome sequence.</title>
        <authorList>
            <person name="Hwang C.Y."/>
            <person name="Cho E.-S."/>
            <person name="Seo M.-J."/>
        </authorList>
    </citation>
    <scope>NUCLEOTIDE SEQUENCE [LARGE SCALE GENOMIC DNA]</scope>
    <source>
        <strain evidence="4 5">MBLA0158</strain>
    </source>
</reference>
<evidence type="ECO:0000313" key="4">
    <source>
        <dbReference type="EMBL" id="MFA1610406.1"/>
    </source>
</evidence>
<keyword evidence="2" id="KW-0812">Transmembrane</keyword>
<evidence type="ECO:0000256" key="2">
    <source>
        <dbReference type="SAM" id="Phobius"/>
    </source>
</evidence>
<evidence type="ECO:0000313" key="5">
    <source>
        <dbReference type="Proteomes" id="UP001570511"/>
    </source>
</evidence>
<dbReference type="InterPro" id="IPR057149">
    <property type="entry name" value="DUF7827"/>
</dbReference>
<protein>
    <submittedName>
        <fullName evidence="4">BGTF surface domain-containing protein</fullName>
    </submittedName>
</protein>
<dbReference type="NCBIfam" id="NF045517">
    <property type="entry name" value="halo_surf_dom"/>
    <property type="match status" value="1"/>
</dbReference>
<evidence type="ECO:0000259" key="3">
    <source>
        <dbReference type="Pfam" id="PF25162"/>
    </source>
</evidence>
<evidence type="ECO:0000256" key="1">
    <source>
        <dbReference type="SAM" id="MobiDB-lite"/>
    </source>
</evidence>
<dbReference type="RefSeq" id="WP_372387926.1">
    <property type="nucleotide sequence ID" value="NZ_JBGNYA010000001.1"/>
</dbReference>
<feature type="compositionally biased region" description="Low complexity" evidence="1">
    <location>
        <begin position="673"/>
        <end position="684"/>
    </location>
</feature>
<organism evidence="4 5">
    <name type="scientific">Halobellus rubicundus</name>
    <dbReference type="NCBI Taxonomy" id="2996466"/>
    <lineage>
        <taxon>Archaea</taxon>
        <taxon>Methanobacteriati</taxon>
        <taxon>Methanobacteriota</taxon>
        <taxon>Stenosarchaea group</taxon>
        <taxon>Halobacteria</taxon>
        <taxon>Halobacteriales</taxon>
        <taxon>Haloferacaceae</taxon>
        <taxon>Halobellus</taxon>
    </lineage>
</organism>
<proteinExistence type="predicted"/>
<dbReference type="EMBL" id="JBGNYA010000001">
    <property type="protein sequence ID" value="MFA1610406.1"/>
    <property type="molecule type" value="Genomic_DNA"/>
</dbReference>
<sequence>MSVDGDDVTSRYVLDADGSSGGQVVLSSGTALGPRANASVRIDAVNDSIDTETIRPGIVDVAVTDATVTEGSDADVYENATIAFVANGGSDDVDQSFEVVDETDALVFAGRTGSGSQAFVFDTDARNWSGGYEIETRLDDGRADERTDLAVRALELDVAVDDRNLTTDDAVEGTVLANAGGRTVEVALADESGAVVARANETLAGNGETPIEIGGDALAAAGPGNYTVTVTDVATETASASEAITVVDAALRTAAFRSSVVGEDAGDVVEIGVELAYADAVTVTIGSDADGFGANVTVDDRNGDGRVRLRFNTDAVVGETALPADGGDVFATAPPRGANATANVTDAVVAADVDDRYAIQGSLAAGEYELGVRPGTDASAAAESVGTLVLDAPAPESLATWVAPAGTDFGAFEDVEAAADAARLVPSTEIAVGDVVVHRIVAPGLAGALASQSGSTAEAFFALAGTAPGHRHALNVTQADPGANAEAYQLELNHSNADVVADPANDTYVVAYRLDGPGAADDDAVGTRESTGAPGPGDALTVEFAVNESGPFDGLDDTERSMGGEYALVEGRIATDREPVVVAAAANQSIGGRTTAAPGTVLDLRIRSANGSGAFLKTGSAVVDPEGDWRAVFDFGNRSVGENFTLTSRVGVVADDAELAVAGVVRANATNVTNATTPNGTTASGAGGGGAPGAAGRSGGDSIRVDATATATARPTAAPTESDGSIADSIREFGEEVVAEVTNDRGEPLGDRLSGFDVVVVVSFLSLVGCFFFVRYV</sequence>
<comment type="caution">
    <text evidence="4">The sequence shown here is derived from an EMBL/GenBank/DDBJ whole genome shotgun (WGS) entry which is preliminary data.</text>
</comment>
<feature type="compositionally biased region" description="Gly residues" evidence="1">
    <location>
        <begin position="685"/>
        <end position="699"/>
    </location>
</feature>